<sequence length="103" mass="11540">MARVIDLVKGRDGIVRVAKVKTATGELMRPVQRLLVLEESDPIDDKEQIADQDLTPIIPSSDVISDSPPTVADNQPIILEEKQQQFTRSGRSIKTPIRFKNYV</sequence>
<protein>
    <recommendedName>
        <fullName evidence="1">DUF5641 domain-containing protein</fullName>
    </recommendedName>
</protein>
<name>A0ABD2W913_9HYME</name>
<keyword evidence="3" id="KW-1185">Reference proteome</keyword>
<dbReference type="InterPro" id="IPR040676">
    <property type="entry name" value="DUF5641"/>
</dbReference>
<evidence type="ECO:0000313" key="3">
    <source>
        <dbReference type="Proteomes" id="UP001627154"/>
    </source>
</evidence>
<dbReference type="Pfam" id="PF18701">
    <property type="entry name" value="DUF5641"/>
    <property type="match status" value="1"/>
</dbReference>
<evidence type="ECO:0000313" key="2">
    <source>
        <dbReference type="EMBL" id="KAL3389564.1"/>
    </source>
</evidence>
<proteinExistence type="predicted"/>
<evidence type="ECO:0000259" key="1">
    <source>
        <dbReference type="Pfam" id="PF18701"/>
    </source>
</evidence>
<dbReference type="Proteomes" id="UP001627154">
    <property type="component" value="Unassembled WGS sequence"/>
</dbReference>
<accession>A0ABD2W913</accession>
<gene>
    <name evidence="2" type="ORF">TKK_015771</name>
</gene>
<comment type="caution">
    <text evidence="2">The sequence shown here is derived from an EMBL/GenBank/DDBJ whole genome shotgun (WGS) entry which is preliminary data.</text>
</comment>
<feature type="domain" description="DUF5641" evidence="1">
    <location>
        <begin position="1"/>
        <end position="37"/>
    </location>
</feature>
<reference evidence="2 3" key="1">
    <citation type="journal article" date="2024" name="bioRxiv">
        <title>A reference genome for Trichogramma kaykai: A tiny desert-dwelling parasitoid wasp with competing sex-ratio distorters.</title>
        <authorList>
            <person name="Culotta J."/>
            <person name="Lindsey A.R."/>
        </authorList>
    </citation>
    <scope>NUCLEOTIDE SEQUENCE [LARGE SCALE GENOMIC DNA]</scope>
    <source>
        <strain evidence="2 3">KSX58</strain>
    </source>
</reference>
<dbReference type="AlphaFoldDB" id="A0ABD2W913"/>
<organism evidence="2 3">
    <name type="scientific">Trichogramma kaykai</name>
    <dbReference type="NCBI Taxonomy" id="54128"/>
    <lineage>
        <taxon>Eukaryota</taxon>
        <taxon>Metazoa</taxon>
        <taxon>Ecdysozoa</taxon>
        <taxon>Arthropoda</taxon>
        <taxon>Hexapoda</taxon>
        <taxon>Insecta</taxon>
        <taxon>Pterygota</taxon>
        <taxon>Neoptera</taxon>
        <taxon>Endopterygota</taxon>
        <taxon>Hymenoptera</taxon>
        <taxon>Apocrita</taxon>
        <taxon>Proctotrupomorpha</taxon>
        <taxon>Chalcidoidea</taxon>
        <taxon>Trichogrammatidae</taxon>
        <taxon>Trichogramma</taxon>
    </lineage>
</organism>
<dbReference type="EMBL" id="JBJJXI010000123">
    <property type="protein sequence ID" value="KAL3389564.1"/>
    <property type="molecule type" value="Genomic_DNA"/>
</dbReference>